<sequence length="222" mass="25551">MDNELRRSKRLLSEPPEVFSTPLLRVTKQAENRTGQVEEKSTSSVNLMDIVSVKTASRRSQVSKASTSKSEAARLRMQAEFESMQRMGKAEQEFLEEKLSLAKARLEREKILEKKRLEIQMAGLEEESEDDESQILEDIPVPHPSSRENVNNWLRNGNVQLPSHNVHENSNNAMMNVSSRLDKFLSRQAVPKELSIFGGEPEEWPLFIQQYRRTRFPENVAL</sequence>
<comment type="caution">
    <text evidence="2">The sequence shown here is derived from an EMBL/GenBank/DDBJ whole genome shotgun (WGS) entry which is preliminary data.</text>
</comment>
<dbReference type="Proteomes" id="UP000708208">
    <property type="component" value="Unassembled WGS sequence"/>
</dbReference>
<dbReference type="AlphaFoldDB" id="A0A8J2P7C2"/>
<evidence type="ECO:0000313" key="2">
    <source>
        <dbReference type="EMBL" id="CAG7817421.1"/>
    </source>
</evidence>
<feature type="coiled-coil region" evidence="1">
    <location>
        <begin position="92"/>
        <end position="134"/>
    </location>
</feature>
<evidence type="ECO:0000313" key="3">
    <source>
        <dbReference type="Proteomes" id="UP000708208"/>
    </source>
</evidence>
<gene>
    <name evidence="2" type="ORF">AFUS01_LOCUS27993</name>
</gene>
<feature type="non-terminal residue" evidence="2">
    <location>
        <position position="1"/>
    </location>
</feature>
<evidence type="ECO:0000256" key="1">
    <source>
        <dbReference type="SAM" id="Coils"/>
    </source>
</evidence>
<name>A0A8J2P7C2_9HEXA</name>
<accession>A0A8J2P7C2</accession>
<dbReference type="EMBL" id="CAJVCH010393794">
    <property type="protein sequence ID" value="CAG7817421.1"/>
    <property type="molecule type" value="Genomic_DNA"/>
</dbReference>
<organism evidence="2 3">
    <name type="scientific">Allacma fusca</name>
    <dbReference type="NCBI Taxonomy" id="39272"/>
    <lineage>
        <taxon>Eukaryota</taxon>
        <taxon>Metazoa</taxon>
        <taxon>Ecdysozoa</taxon>
        <taxon>Arthropoda</taxon>
        <taxon>Hexapoda</taxon>
        <taxon>Collembola</taxon>
        <taxon>Symphypleona</taxon>
        <taxon>Sminthuridae</taxon>
        <taxon>Allacma</taxon>
    </lineage>
</organism>
<reference evidence="2" key="1">
    <citation type="submission" date="2021-06" db="EMBL/GenBank/DDBJ databases">
        <authorList>
            <person name="Hodson N. C."/>
            <person name="Mongue J. A."/>
            <person name="Jaron S. K."/>
        </authorList>
    </citation>
    <scope>NUCLEOTIDE SEQUENCE</scope>
</reference>
<keyword evidence="1" id="KW-0175">Coiled coil</keyword>
<protein>
    <submittedName>
        <fullName evidence="2">Uncharacterized protein</fullName>
    </submittedName>
</protein>
<proteinExistence type="predicted"/>
<keyword evidence="3" id="KW-1185">Reference proteome</keyword>